<sequence length="271" mass="27360">MRTLRNLPAALVALLTLAAVTACGDGGGTPGTAPGHGTSGTWNVQSLTVDGKTLTAPAAAQVTFPVGEPEQATGNYGCNGFTAGITHDGATGITVKPGSSTTMACENMEFETAFAKLFTGRLTFERQPGRLTLKTPDGNTIVMSSEPRTPDAPITATMWTVTSLRSGETVSSVPAGAAGKAVFSLGADGTASGNLGCNRFSAKATVDGPRVTFGPLTTTRMACEGPQGELERKLTELFAGSPLTWSVEGGTLTLTAPDATGLTATAGSAAE</sequence>
<evidence type="ECO:0000256" key="1">
    <source>
        <dbReference type="SAM" id="MobiDB-lite"/>
    </source>
</evidence>
<evidence type="ECO:0000313" key="4">
    <source>
        <dbReference type="EMBL" id="XDV65357.1"/>
    </source>
</evidence>
<dbReference type="PROSITE" id="PS51257">
    <property type="entry name" value="PROKAR_LIPOPROTEIN"/>
    <property type="match status" value="1"/>
</dbReference>
<accession>A0AB39Y5R6</accession>
<dbReference type="PANTHER" id="PTHR35535">
    <property type="entry name" value="HEAT SHOCK PROTEIN HSLJ"/>
    <property type="match status" value="1"/>
</dbReference>
<evidence type="ECO:0000256" key="2">
    <source>
        <dbReference type="SAM" id="SignalP"/>
    </source>
</evidence>
<name>A0AB39Y5R6_9ACTN</name>
<feature type="signal peptide" evidence="2">
    <location>
        <begin position="1"/>
        <end position="24"/>
    </location>
</feature>
<dbReference type="EMBL" id="CP165727">
    <property type="protein sequence ID" value="XDV65357.1"/>
    <property type="molecule type" value="Genomic_DNA"/>
</dbReference>
<feature type="region of interest" description="Disordered" evidence="1">
    <location>
        <begin position="130"/>
        <end position="152"/>
    </location>
</feature>
<dbReference type="InterPro" id="IPR005184">
    <property type="entry name" value="DUF306_Meta_HslJ"/>
</dbReference>
<reference evidence="4" key="1">
    <citation type="submission" date="2024-08" db="EMBL/GenBank/DDBJ databases">
        <authorList>
            <person name="Yu S.T."/>
        </authorList>
    </citation>
    <scope>NUCLEOTIDE SEQUENCE</scope>
    <source>
        <strain evidence="4">R33</strain>
    </source>
</reference>
<dbReference type="Pfam" id="PF03724">
    <property type="entry name" value="META"/>
    <property type="match status" value="2"/>
</dbReference>
<feature type="chain" id="PRO_5044280301" evidence="2">
    <location>
        <begin position="25"/>
        <end position="271"/>
    </location>
</feature>
<evidence type="ECO:0000259" key="3">
    <source>
        <dbReference type="Pfam" id="PF03724"/>
    </source>
</evidence>
<feature type="domain" description="DUF306" evidence="3">
    <location>
        <begin position="152"/>
        <end position="260"/>
    </location>
</feature>
<feature type="domain" description="DUF306" evidence="3">
    <location>
        <begin position="39"/>
        <end position="141"/>
    </location>
</feature>
<protein>
    <submittedName>
        <fullName evidence="4">META domain-containing protein</fullName>
    </submittedName>
</protein>
<proteinExistence type="predicted"/>
<organism evidence="4">
    <name type="scientific">Streptomyces sp. R33</name>
    <dbReference type="NCBI Taxonomy" id="3238629"/>
    <lineage>
        <taxon>Bacteria</taxon>
        <taxon>Bacillati</taxon>
        <taxon>Actinomycetota</taxon>
        <taxon>Actinomycetes</taxon>
        <taxon>Kitasatosporales</taxon>
        <taxon>Streptomycetaceae</taxon>
        <taxon>Streptomyces</taxon>
    </lineage>
</organism>
<dbReference type="InterPro" id="IPR038670">
    <property type="entry name" value="HslJ-like_sf"/>
</dbReference>
<keyword evidence="2" id="KW-0732">Signal</keyword>
<dbReference type="Gene3D" id="2.40.128.270">
    <property type="match status" value="2"/>
</dbReference>
<dbReference type="AlphaFoldDB" id="A0AB39Y5R6"/>
<gene>
    <name evidence="4" type="ORF">AB5J51_21570</name>
</gene>
<dbReference type="InterPro" id="IPR053147">
    <property type="entry name" value="Hsp_HslJ-like"/>
</dbReference>
<dbReference type="PANTHER" id="PTHR35535:SF2">
    <property type="entry name" value="DUF306 DOMAIN-CONTAINING PROTEIN"/>
    <property type="match status" value="1"/>
</dbReference>
<dbReference type="RefSeq" id="WP_369778383.1">
    <property type="nucleotide sequence ID" value="NZ_CP165727.1"/>
</dbReference>
<feature type="compositionally biased region" description="Polar residues" evidence="1">
    <location>
        <begin position="137"/>
        <end position="147"/>
    </location>
</feature>